<dbReference type="Proteomes" id="UP000694556">
    <property type="component" value="Unassembled WGS sequence"/>
</dbReference>
<reference evidence="2" key="2">
    <citation type="submission" date="2025-09" db="UniProtKB">
        <authorList>
            <consortium name="Ensembl"/>
        </authorList>
    </citation>
    <scope>IDENTIFICATION</scope>
</reference>
<dbReference type="AlphaFoldDB" id="A0A8C3CP38"/>
<sequence>ADPCAAPREQGGSSTPGGAEPFPRGAPASGWSRCAGQVPSQQEGGTPPVCVLRCRRRCAFWLKPLPHSAQWKGRSPVWRLPHSAQGLPGCACRLGGVWPGPGSLWGCSTTCTRWWTLRESLLLKRLGHSRQVKGCLPEWVFWWAMRLGFWAKRLPHWVQWVTRFPFWLKRRPQTPQVKGRSPVWMRWCVTRLVFRLKRFPQTSQR</sequence>
<keyword evidence="3" id="KW-1185">Reference proteome</keyword>
<evidence type="ECO:0000313" key="2">
    <source>
        <dbReference type="Ensembl" id="ENSCMMP00000021711.1"/>
    </source>
</evidence>
<name>A0A8C3CP38_CAIMO</name>
<organism evidence="2 3">
    <name type="scientific">Cairina moschata</name>
    <name type="common">Muscovy duck</name>
    <dbReference type="NCBI Taxonomy" id="8855"/>
    <lineage>
        <taxon>Eukaryota</taxon>
        <taxon>Metazoa</taxon>
        <taxon>Chordata</taxon>
        <taxon>Craniata</taxon>
        <taxon>Vertebrata</taxon>
        <taxon>Euteleostomi</taxon>
        <taxon>Archelosauria</taxon>
        <taxon>Archosauria</taxon>
        <taxon>Dinosauria</taxon>
        <taxon>Saurischia</taxon>
        <taxon>Theropoda</taxon>
        <taxon>Coelurosauria</taxon>
        <taxon>Aves</taxon>
        <taxon>Neognathae</taxon>
        <taxon>Galloanserae</taxon>
        <taxon>Anseriformes</taxon>
        <taxon>Anatidae</taxon>
        <taxon>Anatinae</taxon>
        <taxon>Cairina</taxon>
    </lineage>
</organism>
<feature type="region of interest" description="Disordered" evidence="1">
    <location>
        <begin position="1"/>
        <end position="46"/>
    </location>
</feature>
<evidence type="ECO:0000256" key="1">
    <source>
        <dbReference type="SAM" id="MobiDB-lite"/>
    </source>
</evidence>
<protein>
    <submittedName>
        <fullName evidence="2">Uncharacterized protein</fullName>
    </submittedName>
</protein>
<accession>A0A8C3CP38</accession>
<dbReference type="Ensembl" id="ENSCMMT00000023792.1">
    <property type="protein sequence ID" value="ENSCMMP00000021711.1"/>
    <property type="gene ID" value="ENSCMMG00000013667.1"/>
</dbReference>
<reference evidence="2" key="1">
    <citation type="submission" date="2025-08" db="UniProtKB">
        <authorList>
            <consortium name="Ensembl"/>
        </authorList>
    </citation>
    <scope>IDENTIFICATION</scope>
</reference>
<evidence type="ECO:0000313" key="3">
    <source>
        <dbReference type="Proteomes" id="UP000694556"/>
    </source>
</evidence>
<proteinExistence type="predicted"/>